<dbReference type="GO" id="GO:0008483">
    <property type="term" value="F:transaminase activity"/>
    <property type="evidence" value="ECO:0007669"/>
    <property type="project" value="UniProtKB-KW"/>
</dbReference>
<keyword evidence="4" id="KW-0032">Aminotransferase</keyword>
<reference evidence="4 5" key="1">
    <citation type="submission" date="2018-07" db="EMBL/GenBank/DDBJ databases">
        <title>Anaerosacharophilus polymeroproducens gen. nov. sp. nov., an anaerobic bacterium isolated from salt field.</title>
        <authorList>
            <person name="Kim W."/>
            <person name="Yang S.-H."/>
            <person name="Oh J."/>
            <person name="Lee J.-H."/>
            <person name="Kwon K.K."/>
        </authorList>
    </citation>
    <scope>NUCLEOTIDE SEQUENCE [LARGE SCALE GENOMIC DNA]</scope>
    <source>
        <strain evidence="4 5">MCWD5</strain>
    </source>
</reference>
<dbReference type="EMBL" id="QRCT01000012">
    <property type="protein sequence ID" value="RDU24544.1"/>
    <property type="molecule type" value="Genomic_DNA"/>
</dbReference>
<dbReference type="PANTHER" id="PTHR42885">
    <property type="entry name" value="HISTIDINOL-PHOSPHATE AMINOTRANSFERASE-RELATED"/>
    <property type="match status" value="1"/>
</dbReference>
<dbReference type="RefSeq" id="WP_115480777.1">
    <property type="nucleotide sequence ID" value="NZ_QRCT01000012.1"/>
</dbReference>
<evidence type="ECO:0000313" key="5">
    <source>
        <dbReference type="Proteomes" id="UP000255036"/>
    </source>
</evidence>
<keyword evidence="4" id="KW-0808">Transferase</keyword>
<dbReference type="Gene3D" id="3.90.1150.10">
    <property type="entry name" value="Aspartate Aminotransferase, domain 1"/>
    <property type="match status" value="1"/>
</dbReference>
<dbReference type="OrthoDB" id="9813612at2"/>
<protein>
    <submittedName>
        <fullName evidence="4">Aminotransferase class I/II-fold pyridoxal phosphate-dependent enzyme</fullName>
    </submittedName>
</protein>
<dbReference type="GO" id="GO:0030170">
    <property type="term" value="F:pyridoxal phosphate binding"/>
    <property type="evidence" value="ECO:0007669"/>
    <property type="project" value="InterPro"/>
</dbReference>
<evidence type="ECO:0000259" key="3">
    <source>
        <dbReference type="Pfam" id="PF00155"/>
    </source>
</evidence>
<dbReference type="InterPro" id="IPR004839">
    <property type="entry name" value="Aminotransferase_I/II_large"/>
</dbReference>
<evidence type="ECO:0000313" key="4">
    <source>
        <dbReference type="EMBL" id="RDU24544.1"/>
    </source>
</evidence>
<sequence>MKNQIHGGDIYRNQGVLDFSTNTNPLGIPKALYGVLANSIHKIEHYPDIACERLRDELERVEGIKKEQIICGNGAAELIYSLVYGVKPKKALIQSPTFLEYEQALKSVDCQIEVFESKRENEFRLDEKVLDRIHEGLDMMFLCNPNNPTGILVNPQLMIEIGKRCKENEVILVLDECFIEFVKEPEKYSMKQYLGRNPWIFILKAFTKTYAMAGLRLGYGMTGDINLIDKINRVTQPWTVSVLAQEAGVAALKEVSYIKESRELVERERTYLKKSMKQIGFKVLDSQANYIFFQGPDNLYDKCLERGFLIRDCSNYRGLGKGYYRIAVKTTKENEKLLKAFMELTKEE</sequence>
<evidence type="ECO:0000256" key="1">
    <source>
        <dbReference type="ARBA" id="ARBA00001933"/>
    </source>
</evidence>
<gene>
    <name evidence="4" type="ORF">DWV06_03520</name>
</gene>
<feature type="domain" description="Aminotransferase class I/classII large" evidence="3">
    <location>
        <begin position="16"/>
        <end position="340"/>
    </location>
</feature>
<keyword evidence="5" id="KW-1185">Reference proteome</keyword>
<dbReference type="AlphaFoldDB" id="A0A371AY83"/>
<name>A0A371AY83_9FIRM</name>
<dbReference type="SUPFAM" id="SSF53383">
    <property type="entry name" value="PLP-dependent transferases"/>
    <property type="match status" value="1"/>
</dbReference>
<evidence type="ECO:0000256" key="2">
    <source>
        <dbReference type="ARBA" id="ARBA00022898"/>
    </source>
</evidence>
<dbReference type="InterPro" id="IPR015421">
    <property type="entry name" value="PyrdxlP-dep_Trfase_major"/>
</dbReference>
<dbReference type="Gene3D" id="3.40.640.10">
    <property type="entry name" value="Type I PLP-dependent aspartate aminotransferase-like (Major domain)"/>
    <property type="match status" value="1"/>
</dbReference>
<comment type="caution">
    <text evidence="4">The sequence shown here is derived from an EMBL/GenBank/DDBJ whole genome shotgun (WGS) entry which is preliminary data.</text>
</comment>
<dbReference type="Pfam" id="PF00155">
    <property type="entry name" value="Aminotran_1_2"/>
    <property type="match status" value="1"/>
</dbReference>
<comment type="cofactor">
    <cofactor evidence="1">
        <name>pyridoxal 5'-phosphate</name>
        <dbReference type="ChEBI" id="CHEBI:597326"/>
    </cofactor>
</comment>
<accession>A0A371AY83</accession>
<dbReference type="Proteomes" id="UP000255036">
    <property type="component" value="Unassembled WGS sequence"/>
</dbReference>
<dbReference type="CDD" id="cd00609">
    <property type="entry name" value="AAT_like"/>
    <property type="match status" value="1"/>
</dbReference>
<organism evidence="4 5">
    <name type="scientific">Anaerosacchariphilus polymeriproducens</name>
    <dbReference type="NCBI Taxonomy" id="1812858"/>
    <lineage>
        <taxon>Bacteria</taxon>
        <taxon>Bacillati</taxon>
        <taxon>Bacillota</taxon>
        <taxon>Clostridia</taxon>
        <taxon>Lachnospirales</taxon>
        <taxon>Lachnospiraceae</taxon>
        <taxon>Anaerosacchariphilus</taxon>
    </lineage>
</organism>
<dbReference type="PANTHER" id="PTHR42885:SF1">
    <property type="entry name" value="THREONINE-PHOSPHATE DECARBOXYLASE"/>
    <property type="match status" value="1"/>
</dbReference>
<dbReference type="InterPro" id="IPR015424">
    <property type="entry name" value="PyrdxlP-dep_Trfase"/>
</dbReference>
<dbReference type="InterPro" id="IPR015422">
    <property type="entry name" value="PyrdxlP-dep_Trfase_small"/>
</dbReference>
<keyword evidence="2" id="KW-0663">Pyridoxal phosphate</keyword>
<proteinExistence type="predicted"/>